<protein>
    <submittedName>
        <fullName evidence="3">Sulfurtransferase</fullName>
    </submittedName>
</protein>
<evidence type="ECO:0000256" key="1">
    <source>
        <dbReference type="SAM" id="Phobius"/>
    </source>
</evidence>
<keyword evidence="3" id="KW-0808">Transferase</keyword>
<organism evidence="3 4">
    <name type="scientific">Pararhodospirillum oryzae</name>
    <dbReference type="NCBI Taxonomy" id="478448"/>
    <lineage>
        <taxon>Bacteria</taxon>
        <taxon>Pseudomonadati</taxon>
        <taxon>Pseudomonadota</taxon>
        <taxon>Alphaproteobacteria</taxon>
        <taxon>Rhodospirillales</taxon>
        <taxon>Rhodospirillaceae</taxon>
        <taxon>Pararhodospirillum</taxon>
    </lineage>
</organism>
<feature type="transmembrane region" description="Helical" evidence="1">
    <location>
        <begin position="31"/>
        <end position="56"/>
    </location>
</feature>
<keyword evidence="1" id="KW-0472">Membrane</keyword>
<reference evidence="3 4" key="1">
    <citation type="submission" date="2019-07" db="EMBL/GenBank/DDBJ databases">
        <title>Whole genome shotgun sequence of Rhodospirillum oryzae NBRC 107573.</title>
        <authorList>
            <person name="Hosoyama A."/>
            <person name="Uohara A."/>
            <person name="Ohji S."/>
            <person name="Ichikawa N."/>
        </authorList>
    </citation>
    <scope>NUCLEOTIDE SEQUENCE [LARGE SCALE GENOMIC DNA]</scope>
    <source>
        <strain evidence="3 4">NBRC 107573</strain>
    </source>
</reference>
<proteinExistence type="predicted"/>
<keyword evidence="1" id="KW-0812">Transmembrane</keyword>
<name>A0A512H9E9_9PROT</name>
<evidence type="ECO:0000313" key="3">
    <source>
        <dbReference type="EMBL" id="GEO82075.1"/>
    </source>
</evidence>
<dbReference type="GO" id="GO:0016740">
    <property type="term" value="F:transferase activity"/>
    <property type="evidence" value="ECO:0007669"/>
    <property type="project" value="UniProtKB-KW"/>
</dbReference>
<gene>
    <name evidence="3" type="ORF">ROR02_22060</name>
</gene>
<comment type="caution">
    <text evidence="3">The sequence shown here is derived from an EMBL/GenBank/DDBJ whole genome shotgun (WGS) entry which is preliminary data.</text>
</comment>
<dbReference type="AlphaFoldDB" id="A0A512H9E9"/>
<feature type="domain" description="Inner membrane protein YgaP-like transmembrane" evidence="2">
    <location>
        <begin position="2"/>
        <end position="57"/>
    </location>
</feature>
<keyword evidence="4" id="KW-1185">Reference proteome</keyword>
<keyword evidence="1" id="KW-1133">Transmembrane helix</keyword>
<dbReference type="Proteomes" id="UP000321567">
    <property type="component" value="Unassembled WGS sequence"/>
</dbReference>
<accession>A0A512H9E9</accession>
<dbReference type="RefSeq" id="WP_147164088.1">
    <property type="nucleotide sequence ID" value="NZ_BJZO01000060.1"/>
</dbReference>
<dbReference type="InterPro" id="IPR021309">
    <property type="entry name" value="YgaP-like_TM"/>
</dbReference>
<dbReference type="Gene3D" id="6.10.140.1340">
    <property type="match status" value="1"/>
</dbReference>
<feature type="transmembrane region" description="Helical" evidence="1">
    <location>
        <begin position="7"/>
        <end position="25"/>
    </location>
</feature>
<dbReference type="Pfam" id="PF11127">
    <property type="entry name" value="YgaP-like_TM"/>
    <property type="match status" value="1"/>
</dbReference>
<dbReference type="EMBL" id="BJZO01000060">
    <property type="protein sequence ID" value="GEO82075.1"/>
    <property type="molecule type" value="Genomic_DNA"/>
</dbReference>
<evidence type="ECO:0000313" key="4">
    <source>
        <dbReference type="Proteomes" id="UP000321567"/>
    </source>
</evidence>
<evidence type="ECO:0000259" key="2">
    <source>
        <dbReference type="Pfam" id="PF11127"/>
    </source>
</evidence>
<sequence length="68" mass="7209">MSIDRVVMAFAGGVIVLTVGLALFAGLTWTLWITAFVGLNLTQAAFTGFCPLAIVLKRVGVRPGMAFH</sequence>
<dbReference type="OrthoDB" id="9799383at2"/>